<dbReference type="RefSeq" id="WP_075132887.1">
    <property type="nucleotide sequence ID" value="NZ_MSIF01000004.1"/>
</dbReference>
<dbReference type="EMBL" id="MSIF01000004">
    <property type="protein sequence ID" value="OLF11652.1"/>
    <property type="molecule type" value="Genomic_DNA"/>
</dbReference>
<protein>
    <recommendedName>
        <fullName evidence="2">Glucose/Sorbosone dehydrogenase domain-containing protein</fullName>
    </recommendedName>
</protein>
<dbReference type="OrthoDB" id="9770043at2"/>
<feature type="signal peptide" evidence="1">
    <location>
        <begin position="1"/>
        <end position="29"/>
    </location>
</feature>
<feature type="domain" description="Glucose/Sorbosone dehydrogenase" evidence="2">
    <location>
        <begin position="85"/>
        <end position="422"/>
    </location>
</feature>
<evidence type="ECO:0000256" key="1">
    <source>
        <dbReference type="SAM" id="SignalP"/>
    </source>
</evidence>
<reference evidence="3 4" key="1">
    <citation type="submission" date="2016-12" db="EMBL/GenBank/DDBJ databases">
        <title>The draft genome sequence of Actinophytocola xinjiangensis.</title>
        <authorList>
            <person name="Wang W."/>
            <person name="Yuan L."/>
        </authorList>
    </citation>
    <scope>NUCLEOTIDE SEQUENCE [LARGE SCALE GENOMIC DNA]</scope>
    <source>
        <strain evidence="3 4">CGMCC 4.4663</strain>
    </source>
</reference>
<gene>
    <name evidence="3" type="ORF">BLA60_12010</name>
</gene>
<dbReference type="AlphaFoldDB" id="A0A7Z0WNK6"/>
<feature type="chain" id="PRO_5031334901" description="Glucose/Sorbosone dehydrogenase domain-containing protein" evidence="1">
    <location>
        <begin position="30"/>
        <end position="688"/>
    </location>
</feature>
<dbReference type="Gene3D" id="2.120.10.30">
    <property type="entry name" value="TolB, C-terminal domain"/>
    <property type="match status" value="1"/>
</dbReference>
<dbReference type="InterPro" id="IPR012938">
    <property type="entry name" value="Glc/Sorbosone_DH"/>
</dbReference>
<accession>A0A7Z0WNK6</accession>
<dbReference type="Pfam" id="PF07995">
    <property type="entry name" value="GSDH"/>
    <property type="match status" value="1"/>
</dbReference>
<dbReference type="PANTHER" id="PTHR19328:SF13">
    <property type="entry name" value="HIPL1 PROTEIN"/>
    <property type="match status" value="1"/>
</dbReference>
<dbReference type="Proteomes" id="UP000185696">
    <property type="component" value="Unassembled WGS sequence"/>
</dbReference>
<dbReference type="InterPro" id="IPR011042">
    <property type="entry name" value="6-blade_b-propeller_TolB-like"/>
</dbReference>
<dbReference type="InterPro" id="IPR011041">
    <property type="entry name" value="Quinoprot_gluc/sorb_DH_b-prop"/>
</dbReference>
<dbReference type="SUPFAM" id="SSF50952">
    <property type="entry name" value="Soluble quinoprotein glucose dehydrogenase"/>
    <property type="match status" value="1"/>
</dbReference>
<keyword evidence="1" id="KW-0732">Signal</keyword>
<dbReference type="PANTHER" id="PTHR19328">
    <property type="entry name" value="HEDGEHOG-INTERACTING PROTEIN"/>
    <property type="match status" value="1"/>
</dbReference>
<sequence length="688" mass="75114">MSNPARWLVTIASAALVAASLAVPHTATAQPTPVADPIQDPLPDPIPSTLGITVDEFAQFPRTEPVPAPTDQRLMRHARINHLGELPDGRMYVPDLNGKMYLLGDDGVAHLYLDIGAAFAPEFISGRGLGSGSGFITFHPDFTRNGKFYTVHTEWGAGLTEPTTYPAQPGAAFHGIITEWTATDPSADTFSGTSRQVLRLGFRSQVHGFQQIDFNPTARPGDAEYGVLYLAAGDGGLGASSTDPQNTATPYGTLLRIDPLGHNGPGGAYGIPADNPFVGRPGALGEIYAIGMRDPHRFSWDPATRRMYLGHIGEHRIESVYDVRPGDNFGWSEREGPFLFQRGDARCGVYPLPSDDAQYGYTYPVAAFDHNPPPGHPLCSDSGHAISGGFVYRGDDLPHLRGKYLFTDLVDGRIFYTEASEMRRGRPMAQIYQLMVYTPDGQRTTMRDLVGDDRVDLRIGQDAEGELYLIAKANGKIWKVAGTQRFADCRTGHTRVSADGPRDWAPVTPAKWRFRGDQAILAEAGEARPGPRRPFEYAVLTDGPELTSARISAEVRLDTPVEVSNRDVIVVFGYQSDTRYYYAHLSTDNTIYPHNGIFVVDDADRLRIDDQWDQTLSYGAAPAITDADWHDVAVTHCADTGEIAVRVDGELVMTALDRTFAQGRVGFGSFDNIGRVRDLTVAATSVRG</sequence>
<organism evidence="3 4">
    <name type="scientific">Actinophytocola xinjiangensis</name>
    <dbReference type="NCBI Taxonomy" id="485602"/>
    <lineage>
        <taxon>Bacteria</taxon>
        <taxon>Bacillati</taxon>
        <taxon>Actinomycetota</taxon>
        <taxon>Actinomycetes</taxon>
        <taxon>Pseudonocardiales</taxon>
        <taxon>Pseudonocardiaceae</taxon>
    </lineage>
</organism>
<evidence type="ECO:0000313" key="3">
    <source>
        <dbReference type="EMBL" id="OLF11652.1"/>
    </source>
</evidence>
<evidence type="ECO:0000259" key="2">
    <source>
        <dbReference type="Pfam" id="PF07995"/>
    </source>
</evidence>
<dbReference type="InterPro" id="IPR013320">
    <property type="entry name" value="ConA-like_dom_sf"/>
</dbReference>
<evidence type="ECO:0000313" key="4">
    <source>
        <dbReference type="Proteomes" id="UP000185696"/>
    </source>
</evidence>
<dbReference type="SUPFAM" id="SSF49899">
    <property type="entry name" value="Concanavalin A-like lectins/glucanases"/>
    <property type="match status" value="1"/>
</dbReference>
<keyword evidence="4" id="KW-1185">Reference proteome</keyword>
<name>A0A7Z0WNK6_9PSEU</name>
<comment type="caution">
    <text evidence="3">The sequence shown here is derived from an EMBL/GenBank/DDBJ whole genome shotgun (WGS) entry which is preliminary data.</text>
</comment>
<dbReference type="Gene3D" id="2.60.120.560">
    <property type="entry name" value="Exo-inulinase, domain 1"/>
    <property type="match status" value="1"/>
</dbReference>
<proteinExistence type="predicted"/>